<name>A0A366HWS4_9GAMM</name>
<organism evidence="1 2">
    <name type="scientific">Brenneria salicis ATCC 15712 = DSM 30166</name>
    <dbReference type="NCBI Taxonomy" id="714314"/>
    <lineage>
        <taxon>Bacteria</taxon>
        <taxon>Pseudomonadati</taxon>
        <taxon>Pseudomonadota</taxon>
        <taxon>Gammaproteobacteria</taxon>
        <taxon>Enterobacterales</taxon>
        <taxon>Pectobacteriaceae</taxon>
        <taxon>Brenneria</taxon>
    </lineage>
</organism>
<evidence type="ECO:0000313" key="1">
    <source>
        <dbReference type="EMBL" id="RBP57856.1"/>
    </source>
</evidence>
<proteinExistence type="predicted"/>
<dbReference type="SUPFAM" id="SSF69635">
    <property type="entry name" value="Type III secretory system chaperone-like"/>
    <property type="match status" value="1"/>
</dbReference>
<dbReference type="Gene3D" id="3.30.1460.10">
    <property type="match status" value="1"/>
</dbReference>
<dbReference type="Proteomes" id="UP000253046">
    <property type="component" value="Unassembled WGS sequence"/>
</dbReference>
<dbReference type="EMBL" id="QNRY01000057">
    <property type="protein sequence ID" value="RBP57856.1"/>
    <property type="molecule type" value="Genomic_DNA"/>
</dbReference>
<comment type="caution">
    <text evidence="1">The sequence shown here is derived from an EMBL/GenBank/DDBJ whole genome shotgun (WGS) entry which is preliminary data.</text>
</comment>
<sequence>MTKNFMPRKLFDDLHHNNATNAGVHAVHSPDGIALTLYVNGPSLTFLAEILPLQNTPQDDALLRKILAYAFPGLRLRGGALTINPDEKTLVFSYEQVLSTLSKTRFESLLANFSETATELRQAAQQLKFG</sequence>
<gene>
    <name evidence="1" type="ORF">DES54_1577</name>
</gene>
<dbReference type="GO" id="GO:0030254">
    <property type="term" value="P:protein secretion by the type III secretion system"/>
    <property type="evidence" value="ECO:0007669"/>
    <property type="project" value="InterPro"/>
</dbReference>
<dbReference type="OrthoDB" id="6987488at2"/>
<keyword evidence="2" id="KW-1185">Reference proteome</keyword>
<evidence type="ECO:0000313" key="2">
    <source>
        <dbReference type="Proteomes" id="UP000253046"/>
    </source>
</evidence>
<dbReference type="Pfam" id="PF05932">
    <property type="entry name" value="CesT"/>
    <property type="match status" value="1"/>
</dbReference>
<accession>A0A366HWS4</accession>
<reference evidence="1 2" key="1">
    <citation type="submission" date="2018-06" db="EMBL/GenBank/DDBJ databases">
        <title>Genomic Encyclopedia of Type Strains, Phase IV (KMG-IV): sequencing the most valuable type-strain genomes for metagenomic binning, comparative biology and taxonomic classification.</title>
        <authorList>
            <person name="Goeker M."/>
        </authorList>
    </citation>
    <scope>NUCLEOTIDE SEQUENCE [LARGE SCALE GENOMIC DNA]</scope>
    <source>
        <strain evidence="1 2">DSM 30166</strain>
    </source>
</reference>
<protein>
    <submittedName>
        <fullName evidence="1">Tir chaperone family protein CesT</fullName>
    </submittedName>
</protein>
<dbReference type="AlphaFoldDB" id="A0A366HWS4"/>
<dbReference type="InterPro" id="IPR010261">
    <property type="entry name" value="Tir_chaperone"/>
</dbReference>